<gene>
    <name evidence="2" type="ORF">C4F40_10780</name>
</gene>
<feature type="transmembrane region" description="Helical" evidence="1">
    <location>
        <begin position="251"/>
        <end position="271"/>
    </location>
</feature>
<dbReference type="Proteomes" id="UP000618319">
    <property type="component" value="Unassembled WGS sequence"/>
</dbReference>
<comment type="caution">
    <text evidence="2">The sequence shown here is derived from an EMBL/GenBank/DDBJ whole genome shotgun (WGS) entry which is preliminary data.</text>
</comment>
<dbReference type="EMBL" id="PSKQ01000019">
    <property type="protein sequence ID" value="MBE8721207.1"/>
    <property type="molecule type" value="Genomic_DNA"/>
</dbReference>
<feature type="transmembrane region" description="Helical" evidence="1">
    <location>
        <begin position="291"/>
        <end position="316"/>
    </location>
</feature>
<organism evidence="2 3">
    <name type="scientific">Sphingobacterium pedocola</name>
    <dbReference type="NCBI Taxonomy" id="2082722"/>
    <lineage>
        <taxon>Bacteria</taxon>
        <taxon>Pseudomonadati</taxon>
        <taxon>Bacteroidota</taxon>
        <taxon>Sphingobacteriia</taxon>
        <taxon>Sphingobacteriales</taxon>
        <taxon>Sphingobacteriaceae</taxon>
        <taxon>Sphingobacterium</taxon>
    </lineage>
</organism>
<reference evidence="2 3" key="1">
    <citation type="submission" date="2018-02" db="EMBL/GenBank/DDBJ databases">
        <title>Sphingobacterium KA21.</title>
        <authorList>
            <person name="Vasarhelyi B.M."/>
            <person name="Deshmukh S."/>
            <person name="Balint B."/>
            <person name="Kukolya J."/>
        </authorList>
    </citation>
    <scope>NUCLEOTIDE SEQUENCE [LARGE SCALE GENOMIC DNA]</scope>
    <source>
        <strain evidence="2 3">Ka21</strain>
    </source>
</reference>
<sequence>MKAKHNSYYLFTDKNQLTHVDTFNILIQESYDNGYIVLFSVTISSEAIKANNLSLSIYIPWLNNKCEINESMVRWESDSGTYTAEPWQNTHWELDAPAIPKQTAKGHEKILSIKFNVNASILSVSPAKLTTSVAIKPDIPFLFKRHISLRGMGELYCLDVNDSKHIPKDLQGLLKEKELSSFREFNLVSHVYKEETEISSSDISSKDYGKRTTNSRRFDPSDIYMRTVKTVNTQLFSSLSIRPKKFFRTSYLILTILAAISIVVLAVVTARGTDAHLATLSSLERSKVLPFPVRVVGVIIFLLSPLLMFQFALYWLRKEYYAQAREKKARRDTECSAPH</sequence>
<proteinExistence type="predicted"/>
<keyword evidence="1" id="KW-0472">Membrane</keyword>
<dbReference type="RefSeq" id="WP_196938433.1">
    <property type="nucleotide sequence ID" value="NZ_MU158689.1"/>
</dbReference>
<keyword evidence="1" id="KW-1133">Transmembrane helix</keyword>
<evidence type="ECO:0000313" key="2">
    <source>
        <dbReference type="EMBL" id="MBE8721207.1"/>
    </source>
</evidence>
<name>A0ABR9T998_9SPHI</name>
<keyword evidence="1" id="KW-0812">Transmembrane</keyword>
<evidence type="ECO:0000313" key="3">
    <source>
        <dbReference type="Proteomes" id="UP000618319"/>
    </source>
</evidence>
<protein>
    <submittedName>
        <fullName evidence="2">Uncharacterized protein</fullName>
    </submittedName>
</protein>
<evidence type="ECO:0000256" key="1">
    <source>
        <dbReference type="SAM" id="Phobius"/>
    </source>
</evidence>
<keyword evidence="3" id="KW-1185">Reference proteome</keyword>
<accession>A0ABR9T998</accession>